<proteinExistence type="predicted"/>
<protein>
    <submittedName>
        <fullName evidence="2">Histidine kinase</fullName>
    </submittedName>
</protein>
<sequence>MTTATTQVDDLRLVAAPTAVSCAEMFVRFALLEWKLRPLADDAAAVIRHLVRSSVEGADRRSPRFLTVRLRLHRDVVVVELDDDRPGEPPELPGWTINTVALPGGHRTAWCELPLPPGLTGALPTRSPHRMPSPATEYPAEEPLPEPDFLDSQILQRVLHGLNGSSR</sequence>
<feature type="region of interest" description="Disordered" evidence="1">
    <location>
        <begin position="121"/>
        <end position="147"/>
    </location>
</feature>
<evidence type="ECO:0000313" key="3">
    <source>
        <dbReference type="Proteomes" id="UP000062973"/>
    </source>
</evidence>
<keyword evidence="2" id="KW-0808">Transferase</keyword>
<keyword evidence="2" id="KW-0418">Kinase</keyword>
<dbReference type="Proteomes" id="UP000062973">
    <property type="component" value="Chromosome"/>
</dbReference>
<evidence type="ECO:0000313" key="2">
    <source>
        <dbReference type="EMBL" id="AIJ23065.1"/>
    </source>
</evidence>
<gene>
    <name evidence="2" type="ORF">AMETH_2973</name>
</gene>
<dbReference type="AlphaFoldDB" id="A0A076MWD3"/>
<organism evidence="2 3">
    <name type="scientific">Amycolatopsis methanolica 239</name>
    <dbReference type="NCBI Taxonomy" id="1068978"/>
    <lineage>
        <taxon>Bacteria</taxon>
        <taxon>Bacillati</taxon>
        <taxon>Actinomycetota</taxon>
        <taxon>Actinomycetes</taxon>
        <taxon>Pseudonocardiales</taxon>
        <taxon>Pseudonocardiaceae</taxon>
        <taxon>Amycolatopsis</taxon>
        <taxon>Amycolatopsis methanolica group</taxon>
    </lineage>
</organism>
<keyword evidence="3" id="KW-1185">Reference proteome</keyword>
<dbReference type="EMBL" id="CP009110">
    <property type="protein sequence ID" value="AIJ23065.1"/>
    <property type="molecule type" value="Genomic_DNA"/>
</dbReference>
<dbReference type="PATRIC" id="fig|1068978.7.peg.3173"/>
<dbReference type="STRING" id="1068978.AMETH_2973"/>
<reference evidence="2 3" key="1">
    <citation type="submission" date="2014-07" db="EMBL/GenBank/DDBJ databases">
        <title>Whole Genome Sequence of the Amycolatopsis methanolica 239.</title>
        <authorList>
            <person name="Tang B."/>
        </authorList>
    </citation>
    <scope>NUCLEOTIDE SEQUENCE [LARGE SCALE GENOMIC DNA]</scope>
    <source>
        <strain evidence="2 3">239</strain>
    </source>
</reference>
<dbReference type="eggNOG" id="ENOG5033XF2">
    <property type="taxonomic scope" value="Bacteria"/>
</dbReference>
<accession>A0A076MWD3</accession>
<dbReference type="HOGENOM" id="CLU_1577384_0_0_11"/>
<dbReference type="KEGG" id="amq:AMETH_2973"/>
<dbReference type="GO" id="GO:0016301">
    <property type="term" value="F:kinase activity"/>
    <property type="evidence" value="ECO:0007669"/>
    <property type="project" value="UniProtKB-KW"/>
</dbReference>
<name>A0A076MWD3_AMYME</name>
<evidence type="ECO:0000256" key="1">
    <source>
        <dbReference type="SAM" id="MobiDB-lite"/>
    </source>
</evidence>
<dbReference type="OrthoDB" id="5180771at2"/>